<dbReference type="EMBL" id="JABSTV010001250">
    <property type="protein sequence ID" value="KAH7957016.1"/>
    <property type="molecule type" value="Genomic_DNA"/>
</dbReference>
<protein>
    <submittedName>
        <fullName evidence="2">Uncharacterized protein</fullName>
    </submittedName>
</protein>
<dbReference type="Proteomes" id="UP000821837">
    <property type="component" value="Unassembled WGS sequence"/>
</dbReference>
<organism evidence="2 3">
    <name type="scientific">Rhipicephalus sanguineus</name>
    <name type="common">Brown dog tick</name>
    <name type="synonym">Ixodes sanguineus</name>
    <dbReference type="NCBI Taxonomy" id="34632"/>
    <lineage>
        <taxon>Eukaryota</taxon>
        <taxon>Metazoa</taxon>
        <taxon>Ecdysozoa</taxon>
        <taxon>Arthropoda</taxon>
        <taxon>Chelicerata</taxon>
        <taxon>Arachnida</taxon>
        <taxon>Acari</taxon>
        <taxon>Parasitiformes</taxon>
        <taxon>Ixodida</taxon>
        <taxon>Ixodoidea</taxon>
        <taxon>Ixodidae</taxon>
        <taxon>Rhipicephalinae</taxon>
        <taxon>Rhipicephalus</taxon>
        <taxon>Rhipicephalus</taxon>
    </lineage>
</organism>
<evidence type="ECO:0000256" key="1">
    <source>
        <dbReference type="ARBA" id="ARBA00022737"/>
    </source>
</evidence>
<comment type="caution">
    <text evidence="2">The sequence shown here is derived from an EMBL/GenBank/DDBJ whole genome shotgun (WGS) entry which is preliminary data.</text>
</comment>
<sequence>MSADDIDTTASLTSQPLQLRVAPTSRVQRMSDGEDYGVLPTDLWKGQLVFDKPCGAASFEGTCWLLDDLKAWNLVTLGLAFELVETTPGTLLLRHMTNVEVDRDPEIAAREASFLVSWLLRHHPCIQELDVKCAIRANAAMAQPSFPIYIRPHSSTLAGRTLRLLNITESSSANLDLRGMDTVIGLETLFIDAAETNSYFAAEIDVLLERNRHTLKKVHICEHSPKRRDGLKMVENLVGCELLTLKSPHNKSRMPDMDALVSLMRVSTTLKEVTAQPILQGEVPVIARALESNSTLTKLSLYVETRGSIEELFRALRVNESLNELSLHCCVFIDAACMRAVASALENNSTLRALYMGAVFLEECEGVDQWSEALSKNSTLRFLRIYCGNISMADVSVLCKALQVNKSLKKLMLPGVMGSEEERTSLAQQLLADECYDRVQLGPWTEAYLKILSPVLASSQRSPEQIWLPETGQLSLQTLSVLFNALASNKRVSSLTVDVKHDPDAKVALLCEVLKKNRYIKLLCIEIENGESANEILHALTVNAAIAEVDMTLRVAATEETMAAFSDMLSGNNSITSISAILHVEQPGQFMDSVAQGMSSNRLIVNFKCWAGNHTRVPSDIFESVRRNKSALNRAVEFVLQRREDRHSAECFELFSGRSCLTSHLTEVAGMSDDEARLEEASAELRLREKYFVLTGIVRRSVICWKDDVTQIDALNPDCWRAIASYLRITDVRLQ</sequence>
<name>A0A9D4PWJ7_RHISA</name>
<proteinExistence type="predicted"/>
<dbReference type="Gene3D" id="3.80.10.10">
    <property type="entry name" value="Ribonuclease Inhibitor"/>
    <property type="match status" value="2"/>
</dbReference>
<keyword evidence="1" id="KW-0677">Repeat</keyword>
<dbReference type="PANTHER" id="PTHR24111:SF0">
    <property type="entry name" value="LEUCINE-RICH REPEAT-CONTAINING PROTEIN"/>
    <property type="match status" value="1"/>
</dbReference>
<reference evidence="2" key="1">
    <citation type="journal article" date="2020" name="Cell">
        <title>Large-Scale Comparative Analyses of Tick Genomes Elucidate Their Genetic Diversity and Vector Capacities.</title>
        <authorList>
            <consortium name="Tick Genome and Microbiome Consortium (TIGMIC)"/>
            <person name="Jia N."/>
            <person name="Wang J."/>
            <person name="Shi W."/>
            <person name="Du L."/>
            <person name="Sun Y."/>
            <person name="Zhan W."/>
            <person name="Jiang J.F."/>
            <person name="Wang Q."/>
            <person name="Zhang B."/>
            <person name="Ji P."/>
            <person name="Bell-Sakyi L."/>
            <person name="Cui X.M."/>
            <person name="Yuan T.T."/>
            <person name="Jiang B.G."/>
            <person name="Yang W.F."/>
            <person name="Lam T.T."/>
            <person name="Chang Q.C."/>
            <person name="Ding S.J."/>
            <person name="Wang X.J."/>
            <person name="Zhu J.G."/>
            <person name="Ruan X.D."/>
            <person name="Zhao L."/>
            <person name="Wei J.T."/>
            <person name="Ye R.Z."/>
            <person name="Que T.C."/>
            <person name="Du C.H."/>
            <person name="Zhou Y.H."/>
            <person name="Cheng J.X."/>
            <person name="Dai P.F."/>
            <person name="Guo W.B."/>
            <person name="Han X.H."/>
            <person name="Huang E.J."/>
            <person name="Li L.F."/>
            <person name="Wei W."/>
            <person name="Gao Y.C."/>
            <person name="Liu J.Z."/>
            <person name="Shao H.Z."/>
            <person name="Wang X."/>
            <person name="Wang C.C."/>
            <person name="Yang T.C."/>
            <person name="Huo Q.B."/>
            <person name="Li W."/>
            <person name="Chen H.Y."/>
            <person name="Chen S.E."/>
            <person name="Zhou L.G."/>
            <person name="Ni X.B."/>
            <person name="Tian J.H."/>
            <person name="Sheng Y."/>
            <person name="Liu T."/>
            <person name="Pan Y.S."/>
            <person name="Xia L.Y."/>
            <person name="Li J."/>
            <person name="Zhao F."/>
            <person name="Cao W.C."/>
        </authorList>
    </citation>
    <scope>NUCLEOTIDE SEQUENCE</scope>
    <source>
        <strain evidence="2">Rsan-2018</strain>
    </source>
</reference>
<dbReference type="VEuPathDB" id="VectorBase:RSAN_034626"/>
<keyword evidence="3" id="KW-1185">Reference proteome</keyword>
<dbReference type="InterPro" id="IPR052201">
    <property type="entry name" value="LRR-containing_regulator"/>
</dbReference>
<gene>
    <name evidence="2" type="ORF">HPB52_014366</name>
</gene>
<evidence type="ECO:0000313" key="3">
    <source>
        <dbReference type="Proteomes" id="UP000821837"/>
    </source>
</evidence>
<dbReference type="AlphaFoldDB" id="A0A9D4PWJ7"/>
<accession>A0A9D4PWJ7</accession>
<dbReference type="InterPro" id="IPR032675">
    <property type="entry name" value="LRR_dom_sf"/>
</dbReference>
<dbReference type="PANTHER" id="PTHR24111">
    <property type="entry name" value="LEUCINE-RICH REPEAT-CONTAINING PROTEIN 34"/>
    <property type="match status" value="1"/>
</dbReference>
<dbReference type="SUPFAM" id="SSF52047">
    <property type="entry name" value="RNI-like"/>
    <property type="match status" value="2"/>
</dbReference>
<evidence type="ECO:0000313" key="2">
    <source>
        <dbReference type="EMBL" id="KAH7957016.1"/>
    </source>
</evidence>
<reference evidence="2" key="2">
    <citation type="submission" date="2021-09" db="EMBL/GenBank/DDBJ databases">
        <authorList>
            <person name="Jia N."/>
            <person name="Wang J."/>
            <person name="Shi W."/>
            <person name="Du L."/>
            <person name="Sun Y."/>
            <person name="Zhan W."/>
            <person name="Jiang J."/>
            <person name="Wang Q."/>
            <person name="Zhang B."/>
            <person name="Ji P."/>
            <person name="Sakyi L.B."/>
            <person name="Cui X."/>
            <person name="Yuan T."/>
            <person name="Jiang B."/>
            <person name="Yang W."/>
            <person name="Lam T.T.-Y."/>
            <person name="Chang Q."/>
            <person name="Ding S."/>
            <person name="Wang X."/>
            <person name="Zhu J."/>
            <person name="Ruan X."/>
            <person name="Zhao L."/>
            <person name="Wei J."/>
            <person name="Que T."/>
            <person name="Du C."/>
            <person name="Cheng J."/>
            <person name="Dai P."/>
            <person name="Han X."/>
            <person name="Huang E."/>
            <person name="Gao Y."/>
            <person name="Liu J."/>
            <person name="Shao H."/>
            <person name="Ye R."/>
            <person name="Li L."/>
            <person name="Wei W."/>
            <person name="Wang X."/>
            <person name="Wang C."/>
            <person name="Huo Q."/>
            <person name="Li W."/>
            <person name="Guo W."/>
            <person name="Chen H."/>
            <person name="Chen S."/>
            <person name="Zhou L."/>
            <person name="Zhou L."/>
            <person name="Ni X."/>
            <person name="Tian J."/>
            <person name="Zhou Y."/>
            <person name="Sheng Y."/>
            <person name="Liu T."/>
            <person name="Pan Y."/>
            <person name="Xia L."/>
            <person name="Li J."/>
            <person name="Zhao F."/>
            <person name="Cao W."/>
        </authorList>
    </citation>
    <scope>NUCLEOTIDE SEQUENCE</scope>
    <source>
        <strain evidence="2">Rsan-2018</strain>
        <tissue evidence="2">Larvae</tissue>
    </source>
</reference>